<gene>
    <name evidence="4" type="ORF">HHI36_006219</name>
</gene>
<organism evidence="4 5">
    <name type="scientific">Cryptolaemus montrouzieri</name>
    <dbReference type="NCBI Taxonomy" id="559131"/>
    <lineage>
        <taxon>Eukaryota</taxon>
        <taxon>Metazoa</taxon>
        <taxon>Ecdysozoa</taxon>
        <taxon>Arthropoda</taxon>
        <taxon>Hexapoda</taxon>
        <taxon>Insecta</taxon>
        <taxon>Pterygota</taxon>
        <taxon>Neoptera</taxon>
        <taxon>Endopterygota</taxon>
        <taxon>Coleoptera</taxon>
        <taxon>Polyphaga</taxon>
        <taxon>Cucujiformia</taxon>
        <taxon>Coccinelloidea</taxon>
        <taxon>Coccinellidae</taxon>
        <taxon>Scymninae</taxon>
        <taxon>Scymnini</taxon>
        <taxon>Cryptolaemus</taxon>
    </lineage>
</organism>
<dbReference type="SUPFAM" id="SSF56574">
    <property type="entry name" value="Serpins"/>
    <property type="match status" value="1"/>
</dbReference>
<dbReference type="InterPro" id="IPR042185">
    <property type="entry name" value="Serpin_sf_2"/>
</dbReference>
<keyword evidence="1" id="KW-0646">Protease inhibitor</keyword>
<evidence type="ECO:0000313" key="4">
    <source>
        <dbReference type="EMBL" id="KAL3283061.1"/>
    </source>
</evidence>
<evidence type="ECO:0000256" key="1">
    <source>
        <dbReference type="ARBA" id="ARBA00022690"/>
    </source>
</evidence>
<dbReference type="PANTHER" id="PTHR11461">
    <property type="entry name" value="SERINE PROTEASE INHIBITOR, SERPIN"/>
    <property type="match status" value="1"/>
</dbReference>
<dbReference type="Gene3D" id="3.30.497.10">
    <property type="entry name" value="Antithrombin, subunit I, domain 2"/>
    <property type="match status" value="1"/>
</dbReference>
<keyword evidence="5" id="KW-1185">Reference proteome</keyword>
<dbReference type="EMBL" id="JABFTP020000144">
    <property type="protein sequence ID" value="KAL3283061.1"/>
    <property type="molecule type" value="Genomic_DNA"/>
</dbReference>
<dbReference type="Gene3D" id="2.10.310.10">
    <property type="entry name" value="Serpins superfamily"/>
    <property type="match status" value="1"/>
</dbReference>
<dbReference type="PROSITE" id="PS00284">
    <property type="entry name" value="SERPIN"/>
    <property type="match status" value="1"/>
</dbReference>
<evidence type="ECO:0000313" key="5">
    <source>
        <dbReference type="Proteomes" id="UP001516400"/>
    </source>
</evidence>
<accession>A0ABD2NXJ2</accession>
<keyword evidence="2" id="KW-0722">Serine protease inhibitor</keyword>
<dbReference type="InterPro" id="IPR023796">
    <property type="entry name" value="Serpin_dom"/>
</dbReference>
<dbReference type="InterPro" id="IPR000215">
    <property type="entry name" value="Serpin_fam"/>
</dbReference>
<dbReference type="GO" id="GO:0004867">
    <property type="term" value="F:serine-type endopeptidase inhibitor activity"/>
    <property type="evidence" value="ECO:0007669"/>
    <property type="project" value="UniProtKB-KW"/>
</dbReference>
<evidence type="ECO:0000256" key="2">
    <source>
        <dbReference type="ARBA" id="ARBA00022900"/>
    </source>
</evidence>
<dbReference type="Gene3D" id="2.30.39.10">
    <property type="entry name" value="Alpha-1-antitrypsin, domain 1"/>
    <property type="match status" value="1"/>
</dbReference>
<name>A0ABD2NXJ2_9CUCU</name>
<feature type="domain" description="Serpin" evidence="3">
    <location>
        <begin position="7"/>
        <end position="175"/>
    </location>
</feature>
<reference evidence="4 5" key="1">
    <citation type="journal article" date="2021" name="BMC Biol.">
        <title>Horizontally acquired antibacterial genes associated with adaptive radiation of ladybird beetles.</title>
        <authorList>
            <person name="Li H.S."/>
            <person name="Tang X.F."/>
            <person name="Huang Y.H."/>
            <person name="Xu Z.Y."/>
            <person name="Chen M.L."/>
            <person name="Du X.Y."/>
            <person name="Qiu B.Y."/>
            <person name="Chen P.T."/>
            <person name="Zhang W."/>
            <person name="Slipinski A."/>
            <person name="Escalona H.E."/>
            <person name="Waterhouse R.M."/>
            <person name="Zwick A."/>
            <person name="Pang H."/>
        </authorList>
    </citation>
    <scope>NUCLEOTIDE SEQUENCE [LARGE SCALE GENOMIC DNA]</scope>
    <source>
        <strain evidence="4">SYSU2018</strain>
    </source>
</reference>
<proteinExistence type="predicted"/>
<dbReference type="AlphaFoldDB" id="A0ABD2NXJ2"/>
<evidence type="ECO:0000259" key="3">
    <source>
        <dbReference type="Pfam" id="PF00079"/>
    </source>
</evidence>
<sequence length="181" mass="20833">MTYDTVLPFLYAPQLGVKALAFPLDSDKYYLLILLPQNSDELNELICNIRMHTTFKYILNNLELTHIKATIPSFKLKGMVSLTNTLQKLGIRKIFEPRQADFTPMTNDENIYVTNIEQAVSVTIKNYMDLTKGGRYGNHHHYPEPISFNVNHPFLYFVIDSELQVILMAGKVVNPLNIRIK</sequence>
<dbReference type="InterPro" id="IPR042178">
    <property type="entry name" value="Serpin_sf_1"/>
</dbReference>
<dbReference type="Proteomes" id="UP001516400">
    <property type="component" value="Unassembled WGS sequence"/>
</dbReference>
<dbReference type="InterPro" id="IPR023795">
    <property type="entry name" value="Serpin_CS"/>
</dbReference>
<dbReference type="InterPro" id="IPR036186">
    <property type="entry name" value="Serpin_sf"/>
</dbReference>
<dbReference type="Pfam" id="PF00079">
    <property type="entry name" value="Serpin"/>
    <property type="match status" value="1"/>
</dbReference>
<protein>
    <recommendedName>
        <fullName evidence="3">Serpin domain-containing protein</fullName>
    </recommendedName>
</protein>
<dbReference type="PANTHER" id="PTHR11461:SF130">
    <property type="entry name" value="SERPIN 85F"/>
    <property type="match status" value="1"/>
</dbReference>
<comment type="caution">
    <text evidence="4">The sequence shown here is derived from an EMBL/GenBank/DDBJ whole genome shotgun (WGS) entry which is preliminary data.</text>
</comment>